<protein>
    <recommendedName>
        <fullName evidence="12">ABC3 transporter permease protein domain-containing protein</fullName>
    </recommendedName>
</protein>
<keyword evidence="11" id="KW-1185">Reference proteome</keyword>
<evidence type="ECO:0000313" key="10">
    <source>
        <dbReference type="EMBL" id="AEB11855.1"/>
    </source>
</evidence>
<dbReference type="Proteomes" id="UP000007030">
    <property type="component" value="Chromosome"/>
</dbReference>
<feature type="transmembrane region" description="Helical" evidence="7">
    <location>
        <begin position="370"/>
        <end position="392"/>
    </location>
</feature>
<dbReference type="STRING" id="869210.Marky_1113"/>
<feature type="domain" description="ABC3 transporter permease C-terminal" evidence="8">
    <location>
        <begin position="267"/>
        <end position="397"/>
    </location>
</feature>
<dbReference type="GO" id="GO:0098797">
    <property type="term" value="C:plasma membrane protein complex"/>
    <property type="evidence" value="ECO:0007669"/>
    <property type="project" value="TreeGrafter"/>
</dbReference>
<dbReference type="RefSeq" id="WP_013703902.1">
    <property type="nucleotide sequence ID" value="NC_015387.1"/>
</dbReference>
<sequence>MWAFAWRNLWRHKSRNLLTAAAVAFVVMSTLVYFGLGEAMKNGMFQLLTKNSGHLSVRVKDWREVREFDRLLIRDAEALEARIRRAAPQATLRAVLEVPALLAGETRSRGVQLIGVRGFTEHLEEYLAAGRLPEPGALEEIALGRALAEALKVGLGDPVFAFAPGTEGIGAAAYTVVGLLDFPESAVEGRVAYTSLEAAQELAAPGAVTRFELHLPGLTKLNQEPEVFRLQDRLAAELGPSLAIENWREANPELATYLELTDPLLLVYSAIFFILAAMLVVNTIYLGLVERIREFGVIIALGANRWQVMRMVILESLALVGVGSLAGSAVGLALVALMSRGFSFPGSIAEIYAEFGIPTVMYASITPTQVLATLMLAFITALFAAAWPAWVAGKLEPVEAMRFTA</sequence>
<evidence type="ECO:0000256" key="6">
    <source>
        <dbReference type="ARBA" id="ARBA00023136"/>
    </source>
</evidence>
<evidence type="ECO:0000256" key="4">
    <source>
        <dbReference type="ARBA" id="ARBA00022692"/>
    </source>
</evidence>
<reference evidence="10 11" key="1">
    <citation type="journal article" date="2012" name="Stand. Genomic Sci.">
        <title>Complete genome sequence of the aerobic, heterotroph Marinithermus hydrothermalis type strain (T1(T)) from a deep-sea hydrothermal vent chimney.</title>
        <authorList>
            <person name="Copeland A."/>
            <person name="Gu W."/>
            <person name="Yasawong M."/>
            <person name="Lapidus A."/>
            <person name="Lucas S."/>
            <person name="Deshpande S."/>
            <person name="Pagani I."/>
            <person name="Tapia R."/>
            <person name="Cheng J.F."/>
            <person name="Goodwin L.A."/>
            <person name="Pitluck S."/>
            <person name="Liolios K."/>
            <person name="Ivanova N."/>
            <person name="Mavromatis K."/>
            <person name="Mikhailova N."/>
            <person name="Pati A."/>
            <person name="Chen A."/>
            <person name="Palaniappan K."/>
            <person name="Land M."/>
            <person name="Pan C."/>
            <person name="Brambilla E.M."/>
            <person name="Rohde M."/>
            <person name="Tindall B.J."/>
            <person name="Sikorski J."/>
            <person name="Goker M."/>
            <person name="Detter J.C."/>
            <person name="Bristow J."/>
            <person name="Eisen J.A."/>
            <person name="Markowitz V."/>
            <person name="Hugenholtz P."/>
            <person name="Kyrpides N.C."/>
            <person name="Klenk H.P."/>
            <person name="Woyke T."/>
        </authorList>
    </citation>
    <scope>NUCLEOTIDE SEQUENCE [LARGE SCALE GENOMIC DNA]</scope>
    <source>
        <strain evidence="11">DSM 14884 / JCM 11576 / T1</strain>
    </source>
</reference>
<feature type="transmembrane region" description="Helical" evidence="7">
    <location>
        <begin position="308"/>
        <end position="337"/>
    </location>
</feature>
<evidence type="ECO:0000259" key="8">
    <source>
        <dbReference type="Pfam" id="PF02687"/>
    </source>
</evidence>
<proteinExistence type="inferred from homology"/>
<dbReference type="InterPro" id="IPR025857">
    <property type="entry name" value="MacB_PCD"/>
</dbReference>
<accession>F2NP54</accession>
<dbReference type="GO" id="GO:0044874">
    <property type="term" value="P:lipoprotein localization to outer membrane"/>
    <property type="evidence" value="ECO:0007669"/>
    <property type="project" value="TreeGrafter"/>
</dbReference>
<dbReference type="OrthoDB" id="30622at2"/>
<dbReference type="AlphaFoldDB" id="F2NP54"/>
<evidence type="ECO:0000259" key="9">
    <source>
        <dbReference type="Pfam" id="PF12704"/>
    </source>
</evidence>
<organism evidence="10 11">
    <name type="scientific">Marinithermus hydrothermalis (strain DSM 14884 / JCM 11576 / T1)</name>
    <dbReference type="NCBI Taxonomy" id="869210"/>
    <lineage>
        <taxon>Bacteria</taxon>
        <taxon>Thermotogati</taxon>
        <taxon>Deinococcota</taxon>
        <taxon>Deinococci</taxon>
        <taxon>Thermales</taxon>
        <taxon>Thermaceae</taxon>
        <taxon>Marinithermus</taxon>
    </lineage>
</organism>
<dbReference type="EMBL" id="CP002630">
    <property type="protein sequence ID" value="AEB11855.1"/>
    <property type="molecule type" value="Genomic_DNA"/>
</dbReference>
<dbReference type="KEGG" id="mhd:Marky_1113"/>
<dbReference type="PANTHER" id="PTHR30489:SF0">
    <property type="entry name" value="LIPOPROTEIN-RELEASING SYSTEM TRANSMEMBRANE PROTEIN LOLE"/>
    <property type="match status" value="1"/>
</dbReference>
<dbReference type="Pfam" id="PF12704">
    <property type="entry name" value="MacB_PCD"/>
    <property type="match status" value="1"/>
</dbReference>
<dbReference type="InterPro" id="IPR003838">
    <property type="entry name" value="ABC3_permease_C"/>
</dbReference>
<feature type="domain" description="MacB-like periplasmic core" evidence="9">
    <location>
        <begin position="17"/>
        <end position="202"/>
    </location>
</feature>
<name>F2NP54_MARHT</name>
<evidence type="ECO:0000256" key="1">
    <source>
        <dbReference type="ARBA" id="ARBA00004651"/>
    </source>
</evidence>
<comment type="subcellular location">
    <subcellularLocation>
        <location evidence="1">Cell membrane</location>
        <topology evidence="1">Multi-pass membrane protein</topology>
    </subcellularLocation>
</comment>
<dbReference type="eggNOG" id="COG4591">
    <property type="taxonomic scope" value="Bacteria"/>
</dbReference>
<dbReference type="PANTHER" id="PTHR30489">
    <property type="entry name" value="LIPOPROTEIN-RELEASING SYSTEM TRANSMEMBRANE PROTEIN LOLE"/>
    <property type="match status" value="1"/>
</dbReference>
<keyword evidence="5 7" id="KW-1133">Transmembrane helix</keyword>
<evidence type="ECO:0000256" key="2">
    <source>
        <dbReference type="ARBA" id="ARBA00005236"/>
    </source>
</evidence>
<evidence type="ECO:0000256" key="7">
    <source>
        <dbReference type="SAM" id="Phobius"/>
    </source>
</evidence>
<evidence type="ECO:0000256" key="5">
    <source>
        <dbReference type="ARBA" id="ARBA00022989"/>
    </source>
</evidence>
<keyword evidence="6 7" id="KW-0472">Membrane</keyword>
<evidence type="ECO:0000256" key="3">
    <source>
        <dbReference type="ARBA" id="ARBA00022475"/>
    </source>
</evidence>
<comment type="similarity">
    <text evidence="2">Belongs to the ABC-4 integral membrane protein family. LolC/E subfamily.</text>
</comment>
<evidence type="ECO:0000313" key="11">
    <source>
        <dbReference type="Proteomes" id="UP000007030"/>
    </source>
</evidence>
<dbReference type="HOGENOM" id="CLU_000604_8_6_0"/>
<dbReference type="Pfam" id="PF02687">
    <property type="entry name" value="FtsX"/>
    <property type="match status" value="1"/>
</dbReference>
<gene>
    <name evidence="10" type="ordered locus">Marky_1113</name>
</gene>
<dbReference type="InterPro" id="IPR051447">
    <property type="entry name" value="Lipoprotein-release_system"/>
</dbReference>
<keyword evidence="3" id="KW-1003">Cell membrane</keyword>
<evidence type="ECO:0008006" key="12">
    <source>
        <dbReference type="Google" id="ProtNLM"/>
    </source>
</evidence>
<feature type="transmembrane region" description="Helical" evidence="7">
    <location>
        <begin position="265"/>
        <end position="288"/>
    </location>
</feature>
<keyword evidence="4 7" id="KW-0812">Transmembrane</keyword>